<comment type="caution">
    <text evidence="1">The sequence shown here is derived from an EMBL/GenBank/DDBJ whole genome shotgun (WGS) entry which is preliminary data.</text>
</comment>
<dbReference type="NCBIfam" id="NF007992">
    <property type="entry name" value="PRK10719.1-3"/>
    <property type="match status" value="1"/>
</dbReference>
<evidence type="ECO:0000313" key="1">
    <source>
        <dbReference type="EMBL" id="MDT2833316.1"/>
    </source>
</evidence>
<dbReference type="InterPro" id="IPR050696">
    <property type="entry name" value="FtsA/MreB"/>
</dbReference>
<gene>
    <name evidence="1" type="primary">eutA</name>
    <name evidence="1" type="ORF">P7H70_04560</name>
</gene>
<dbReference type="RefSeq" id="WP_311875989.1">
    <property type="nucleotide sequence ID" value="NZ_JARQBZ010000006.1"/>
</dbReference>
<name>A0AAW8U5Q0_9ENTE</name>
<dbReference type="AlphaFoldDB" id="A0AAW8U5Q0"/>
<reference evidence="1" key="1">
    <citation type="submission" date="2023-03" db="EMBL/GenBank/DDBJ databases">
        <authorList>
            <person name="Shen W."/>
            <person name="Cai J."/>
        </authorList>
    </citation>
    <scope>NUCLEOTIDE SEQUENCE</scope>
    <source>
        <strain evidence="1">P96-3</strain>
    </source>
</reference>
<dbReference type="Pfam" id="PF06277">
    <property type="entry name" value="EutA"/>
    <property type="match status" value="1"/>
</dbReference>
<protein>
    <submittedName>
        <fullName evidence="1">Ethanolamine ammonia-lyase reactivating factor EutA</fullName>
    </submittedName>
</protein>
<dbReference type="Proteomes" id="UP001268577">
    <property type="component" value="Unassembled WGS sequence"/>
</dbReference>
<dbReference type="Gene3D" id="3.30.420.40">
    <property type="match status" value="1"/>
</dbReference>
<dbReference type="EMBL" id="JARQBZ010000006">
    <property type="protein sequence ID" value="MDT2833316.1"/>
    <property type="molecule type" value="Genomic_DNA"/>
</dbReference>
<organism evidence="1 2">
    <name type="scientific">Vagococcus carniphilus</name>
    <dbReference type="NCBI Taxonomy" id="218144"/>
    <lineage>
        <taxon>Bacteria</taxon>
        <taxon>Bacillati</taxon>
        <taxon>Bacillota</taxon>
        <taxon>Bacilli</taxon>
        <taxon>Lactobacillales</taxon>
        <taxon>Enterococcaceae</taxon>
        <taxon>Vagococcus</taxon>
    </lineage>
</organism>
<dbReference type="PANTHER" id="PTHR32432:SF13">
    <property type="entry name" value="ETHANOLAMINE AMMONIA-LYASE REACTIVASE EUTA"/>
    <property type="match status" value="1"/>
</dbReference>
<sequence>MAEKILSVGIDVGTTTTQLIFSELLIENTASDFSVPCIKIIDKKIIYRSEIYFTPLITPTKIDVQKIKELIEHEYQKGKIAKSDISTGAVIITGETARKENSESVLNSLSDFAGDFVVATAGPELESILAGRGAGADIESKSRHEVVANVDIGGGTTNISVFKNGEVIDTCCLDIGGRLIKVDKTTHRITYISKKIQKLIEINSLNIHENSLINNSELMKLTKILSSGIGEVLNVSKRTELSKYLVTDKTLREDYKIDHVMFSGGVADCIYKQESKEAFEFGDIGVSLGKSISDSFWIENINVIDSIETIRATVIGAGNHTTTISGSTILYSTDVFPLKNIPVVSIDVGDEDDELRQNKLIEAIETKIKWFELSDEQQLVALSINGNRKFSFKNIEELADVVLKGMNLLLVKDRPIIIIVEKDVGKILGLMIQKINVKNNPLICIDSIRVRDGDYIDIGTPLSGGKVVPVVVKTLALGY</sequence>
<dbReference type="PIRSF" id="PIRSF012293">
    <property type="entry name" value="EutA"/>
    <property type="match status" value="1"/>
</dbReference>
<evidence type="ECO:0000313" key="2">
    <source>
        <dbReference type="Proteomes" id="UP001268577"/>
    </source>
</evidence>
<dbReference type="InterPro" id="IPR009377">
    <property type="entry name" value="EutA"/>
</dbReference>
<accession>A0AAW8U5Q0</accession>
<dbReference type="PANTHER" id="PTHR32432">
    <property type="entry name" value="CELL DIVISION PROTEIN FTSA-RELATED"/>
    <property type="match status" value="1"/>
</dbReference>
<dbReference type="SUPFAM" id="SSF53067">
    <property type="entry name" value="Actin-like ATPase domain"/>
    <property type="match status" value="1"/>
</dbReference>
<proteinExistence type="predicted"/>
<dbReference type="InterPro" id="IPR043129">
    <property type="entry name" value="ATPase_NBD"/>
</dbReference>